<dbReference type="AlphaFoldDB" id="A0A1L5P2J4"/>
<reference evidence="1 2" key="1">
    <citation type="submission" date="2016-09" db="EMBL/GenBank/DDBJ databases">
        <title>The complete genome sequences of Rhizobium gallicum, symbiovars gallicum and phaseoli, symbionts associated to common bean (Phaseolus vulgaris).</title>
        <authorList>
            <person name="Bustos P."/>
            <person name="Santamaria R.I."/>
            <person name="Perez-Carrascal O.M."/>
            <person name="Juarez S."/>
            <person name="Lozano L."/>
            <person name="Martinez-Flores I."/>
            <person name="Martinez-Romero E."/>
            <person name="Cevallos M."/>
            <person name="Romero D."/>
            <person name="Davila G."/>
            <person name="Gonzalez V."/>
        </authorList>
    </citation>
    <scope>NUCLEOTIDE SEQUENCE [LARGE SCALE GENOMIC DNA]</scope>
    <source>
        <strain evidence="1 2">8C-3</strain>
    </source>
</reference>
<dbReference type="Proteomes" id="UP000185109">
    <property type="component" value="Chromosome"/>
</dbReference>
<accession>A0A1L5P2J4</accession>
<evidence type="ECO:0000313" key="2">
    <source>
        <dbReference type="Proteomes" id="UP000185109"/>
    </source>
</evidence>
<name>A0A1L5P2J4_RHIET</name>
<sequence length="77" mass="8878">MRCGPLKNYIAMRINEKLATNIAMEVNAAISRIMSVIWLSFTRYVSNLFRYCSVVNRNRFRMVNGGAARELTSSPRF</sequence>
<evidence type="ECO:0000313" key="1">
    <source>
        <dbReference type="EMBL" id="APO74355.1"/>
    </source>
</evidence>
<protein>
    <submittedName>
        <fullName evidence="1">Uncharacterized protein</fullName>
    </submittedName>
</protein>
<proteinExistence type="predicted"/>
<dbReference type="EMBL" id="CP017241">
    <property type="protein sequence ID" value="APO74355.1"/>
    <property type="molecule type" value="Genomic_DNA"/>
</dbReference>
<gene>
    <name evidence="1" type="ORF">AM571_CH01523</name>
</gene>
<organism evidence="1 2">
    <name type="scientific">Rhizobium etli 8C-3</name>
    <dbReference type="NCBI Taxonomy" id="538025"/>
    <lineage>
        <taxon>Bacteria</taxon>
        <taxon>Pseudomonadati</taxon>
        <taxon>Pseudomonadota</taxon>
        <taxon>Alphaproteobacteria</taxon>
        <taxon>Hyphomicrobiales</taxon>
        <taxon>Rhizobiaceae</taxon>
        <taxon>Rhizobium/Agrobacterium group</taxon>
        <taxon>Rhizobium</taxon>
    </lineage>
</organism>